<dbReference type="AlphaFoldDB" id="A0A5C5G7G8"/>
<evidence type="ECO:0000256" key="8">
    <source>
        <dbReference type="RuleBase" id="RU003956"/>
    </source>
</evidence>
<dbReference type="Pfam" id="PF00484">
    <property type="entry name" value="Pro_CA"/>
    <property type="match status" value="1"/>
</dbReference>
<dbReference type="InterPro" id="IPR036874">
    <property type="entry name" value="Carbonic_anhydrase_sf"/>
</dbReference>
<feature type="binding site" evidence="7">
    <location>
        <position position="190"/>
    </location>
    <ligand>
        <name>Zn(2+)</name>
        <dbReference type="ChEBI" id="CHEBI:29105"/>
    </ligand>
</feature>
<protein>
    <recommendedName>
        <fullName evidence="2 8">Carbonic anhydrase</fullName>
        <ecNumber evidence="2 8">4.2.1.1</ecNumber>
    </recommendedName>
    <alternativeName>
        <fullName evidence="8">Carbonate dehydratase</fullName>
    </alternativeName>
</protein>
<dbReference type="SMART" id="SM00947">
    <property type="entry name" value="Pro_CA"/>
    <property type="match status" value="1"/>
</dbReference>
<dbReference type="EMBL" id="SOZI01000008">
    <property type="protein sequence ID" value="TNY23811.1"/>
    <property type="molecule type" value="Genomic_DNA"/>
</dbReference>
<reference evidence="9 10" key="1">
    <citation type="submission" date="2019-03" db="EMBL/GenBank/DDBJ databases">
        <title>Rhodosporidium diobovatum UCD-FST 08-225 genome sequencing, assembly, and annotation.</title>
        <authorList>
            <person name="Fakankun I.U."/>
            <person name="Fristensky B."/>
            <person name="Levin D.B."/>
        </authorList>
    </citation>
    <scope>NUCLEOTIDE SEQUENCE [LARGE SCALE GENOMIC DNA]</scope>
    <source>
        <strain evidence="9 10">UCD-FST 08-225</strain>
    </source>
</reference>
<dbReference type="SUPFAM" id="SSF53056">
    <property type="entry name" value="beta-carbonic anhydrase, cab"/>
    <property type="match status" value="1"/>
</dbReference>
<dbReference type="PANTHER" id="PTHR11002:SF76">
    <property type="entry name" value="CARBONIC ANHYDRASE"/>
    <property type="match status" value="1"/>
</dbReference>
<dbReference type="PROSITE" id="PS00704">
    <property type="entry name" value="PROK_CO2_ANHYDRASE_1"/>
    <property type="match status" value="1"/>
</dbReference>
<keyword evidence="5 8" id="KW-0456">Lyase</keyword>
<evidence type="ECO:0000256" key="4">
    <source>
        <dbReference type="ARBA" id="ARBA00022833"/>
    </source>
</evidence>
<comment type="similarity">
    <text evidence="1 8">Belongs to the beta-class carbonic anhydrase family.</text>
</comment>
<dbReference type="Proteomes" id="UP000311382">
    <property type="component" value="Unassembled WGS sequence"/>
</dbReference>
<dbReference type="EC" id="4.2.1.1" evidence="2 8"/>
<sequence length="330" mass="34465">MPASRCPSSAAAAATLVAVPSRRLALPQTLARPSFASSASVDPRLARPQRSYTLAAATAPTRTPLALVPNSPSLFPHRSFSSSRAMASSTQLLQGILDANETYAAAFAQSDPALLKKLAVGQSPKIFWLGCSDSRVSAELATGVAPGSIFVHRNIAQCFHKGDLSASAALAYAVHVLKVEAIIVCGHTGCGGVRAGMQAAVDSSEKEAKGEEQPVPEPGSVADTISKWIAPIKSLASSQLPACSAASRSPLDTLSLAELTDQHVRDTVQAVAESDIVRAAWDEGRELSVHGWVYHVATAKLRDLDCGYKGGAFHLSSLVFSSLLAETVPE</sequence>
<dbReference type="STRING" id="5288.A0A5C5G7G8"/>
<dbReference type="InterPro" id="IPR015892">
    <property type="entry name" value="Carbonic_anhydrase_CS"/>
</dbReference>
<accession>A0A5C5G7G8</accession>
<evidence type="ECO:0000313" key="9">
    <source>
        <dbReference type="EMBL" id="TNY23811.1"/>
    </source>
</evidence>
<evidence type="ECO:0000256" key="5">
    <source>
        <dbReference type="ARBA" id="ARBA00023239"/>
    </source>
</evidence>
<dbReference type="GO" id="GO:0071244">
    <property type="term" value="P:cellular response to carbon dioxide"/>
    <property type="evidence" value="ECO:0007669"/>
    <property type="project" value="TreeGrafter"/>
</dbReference>
<keyword evidence="4 7" id="KW-0862">Zinc</keyword>
<feature type="binding site" evidence="7">
    <location>
        <position position="187"/>
    </location>
    <ligand>
        <name>Zn(2+)</name>
        <dbReference type="ChEBI" id="CHEBI:29105"/>
    </ligand>
</feature>
<dbReference type="GO" id="GO:0015976">
    <property type="term" value="P:carbon utilization"/>
    <property type="evidence" value="ECO:0007669"/>
    <property type="project" value="InterPro"/>
</dbReference>
<evidence type="ECO:0000256" key="6">
    <source>
        <dbReference type="ARBA" id="ARBA00048348"/>
    </source>
</evidence>
<evidence type="ECO:0000256" key="7">
    <source>
        <dbReference type="PIRSR" id="PIRSR601765-1"/>
    </source>
</evidence>
<dbReference type="PANTHER" id="PTHR11002">
    <property type="entry name" value="CARBONIC ANHYDRASE"/>
    <property type="match status" value="1"/>
</dbReference>
<dbReference type="OrthoDB" id="10248475at2759"/>
<comment type="caution">
    <text evidence="9">The sequence shown here is derived from an EMBL/GenBank/DDBJ whole genome shotgun (WGS) entry which is preliminary data.</text>
</comment>
<dbReference type="Gene3D" id="3.40.1050.10">
    <property type="entry name" value="Carbonic anhydrase"/>
    <property type="match status" value="1"/>
</dbReference>
<dbReference type="GO" id="GO:0034599">
    <property type="term" value="P:cellular response to oxidative stress"/>
    <property type="evidence" value="ECO:0007669"/>
    <property type="project" value="TreeGrafter"/>
</dbReference>
<keyword evidence="3 7" id="KW-0479">Metal-binding</keyword>
<name>A0A5C5G7G8_9BASI</name>
<comment type="cofactor">
    <cofactor evidence="7">
        <name>Zn(2+)</name>
        <dbReference type="ChEBI" id="CHEBI:29105"/>
    </cofactor>
    <text evidence="7">Binds 1 zinc ion per subunit.</text>
</comment>
<evidence type="ECO:0000256" key="3">
    <source>
        <dbReference type="ARBA" id="ARBA00022723"/>
    </source>
</evidence>
<dbReference type="GO" id="GO:0008270">
    <property type="term" value="F:zinc ion binding"/>
    <property type="evidence" value="ECO:0007669"/>
    <property type="project" value="UniProtKB-UniRule"/>
</dbReference>
<dbReference type="InterPro" id="IPR001765">
    <property type="entry name" value="Carbonic_anhydrase"/>
</dbReference>
<comment type="catalytic activity">
    <reaction evidence="6 8">
        <text>hydrogencarbonate + H(+) = CO2 + H2O</text>
        <dbReference type="Rhea" id="RHEA:10748"/>
        <dbReference type="ChEBI" id="CHEBI:15377"/>
        <dbReference type="ChEBI" id="CHEBI:15378"/>
        <dbReference type="ChEBI" id="CHEBI:16526"/>
        <dbReference type="ChEBI" id="CHEBI:17544"/>
        <dbReference type="EC" id="4.2.1.1"/>
    </reaction>
</comment>
<comment type="function">
    <text evidence="8">Reversible hydration of carbon dioxide.</text>
</comment>
<keyword evidence="10" id="KW-1185">Reference proteome</keyword>
<gene>
    <name evidence="9" type="ORF">DMC30DRAFT_280722</name>
</gene>
<dbReference type="GO" id="GO:0004089">
    <property type="term" value="F:carbonate dehydratase activity"/>
    <property type="evidence" value="ECO:0007669"/>
    <property type="project" value="UniProtKB-UniRule"/>
</dbReference>
<feature type="binding site" evidence="7">
    <location>
        <position position="133"/>
    </location>
    <ligand>
        <name>Zn(2+)</name>
        <dbReference type="ChEBI" id="CHEBI:29105"/>
    </ligand>
</feature>
<evidence type="ECO:0000256" key="1">
    <source>
        <dbReference type="ARBA" id="ARBA00006217"/>
    </source>
</evidence>
<organism evidence="9 10">
    <name type="scientific">Rhodotorula diobovata</name>
    <dbReference type="NCBI Taxonomy" id="5288"/>
    <lineage>
        <taxon>Eukaryota</taxon>
        <taxon>Fungi</taxon>
        <taxon>Dikarya</taxon>
        <taxon>Basidiomycota</taxon>
        <taxon>Pucciniomycotina</taxon>
        <taxon>Microbotryomycetes</taxon>
        <taxon>Sporidiobolales</taxon>
        <taxon>Sporidiobolaceae</taxon>
        <taxon>Rhodotorula</taxon>
    </lineage>
</organism>
<proteinExistence type="inferred from homology"/>
<evidence type="ECO:0000313" key="10">
    <source>
        <dbReference type="Proteomes" id="UP000311382"/>
    </source>
</evidence>
<evidence type="ECO:0000256" key="2">
    <source>
        <dbReference type="ARBA" id="ARBA00012925"/>
    </source>
</evidence>
<feature type="binding site" evidence="7">
    <location>
        <position position="131"/>
    </location>
    <ligand>
        <name>Zn(2+)</name>
        <dbReference type="ChEBI" id="CHEBI:29105"/>
    </ligand>
</feature>